<evidence type="ECO:0000313" key="3">
    <source>
        <dbReference type="EnsemblPlants" id="MELO3C027914.2.1"/>
    </source>
</evidence>
<protein>
    <recommendedName>
        <fullName evidence="4">Protein NRT1/ PTR FAMILY 1.2-like</fullName>
    </recommendedName>
</protein>
<dbReference type="InterPro" id="IPR036259">
    <property type="entry name" value="MFS_trans_sf"/>
</dbReference>
<feature type="compositionally biased region" description="Polar residues" evidence="1">
    <location>
        <begin position="1"/>
        <end position="14"/>
    </location>
</feature>
<accession>A0A9I9E2Y3</accession>
<proteinExistence type="predicted"/>
<sequence>MDHQNSAAMQSLNTELQQRHQQEQEEEEEEEEAISKSTKKGGLLTMPFIIVNESLEKVGSYGLMPNMILYLMKDYNLGFAKGNNILFFWSAAINFMPLLGAFLADSYLGRFLTIGFGSIATFLV</sequence>
<dbReference type="PANTHER" id="PTHR11654">
    <property type="entry name" value="OLIGOPEPTIDE TRANSPORTER-RELATED"/>
    <property type="match status" value="1"/>
</dbReference>
<evidence type="ECO:0000256" key="1">
    <source>
        <dbReference type="SAM" id="MobiDB-lite"/>
    </source>
</evidence>
<reference evidence="3" key="1">
    <citation type="submission" date="2023-03" db="UniProtKB">
        <authorList>
            <consortium name="EnsemblPlants"/>
        </authorList>
    </citation>
    <scope>IDENTIFICATION</scope>
</reference>
<keyword evidence="2" id="KW-0812">Transmembrane</keyword>
<dbReference type="Gramene" id="MELO3C027914.2.1">
    <property type="protein sequence ID" value="MELO3C027914.2.1"/>
    <property type="gene ID" value="MELO3C027914.2"/>
</dbReference>
<dbReference type="EnsemblPlants" id="MELO3C027914.2.1">
    <property type="protein sequence ID" value="MELO3C027914.2.1"/>
    <property type="gene ID" value="MELO3C027914.2"/>
</dbReference>
<feature type="transmembrane region" description="Helical" evidence="2">
    <location>
        <begin position="85"/>
        <end position="104"/>
    </location>
</feature>
<dbReference type="Gene3D" id="1.20.1250.20">
    <property type="entry name" value="MFS general substrate transporter like domains"/>
    <property type="match status" value="1"/>
</dbReference>
<feature type="region of interest" description="Disordered" evidence="1">
    <location>
        <begin position="1"/>
        <end position="38"/>
    </location>
</feature>
<evidence type="ECO:0000256" key="2">
    <source>
        <dbReference type="SAM" id="Phobius"/>
    </source>
</evidence>
<dbReference type="AlphaFoldDB" id="A0A9I9E2Y3"/>
<evidence type="ECO:0008006" key="4">
    <source>
        <dbReference type="Google" id="ProtNLM"/>
    </source>
</evidence>
<keyword evidence="2" id="KW-1133">Transmembrane helix</keyword>
<keyword evidence="2" id="KW-0472">Membrane</keyword>
<name>A0A9I9E2Y3_CUCME</name>
<organism evidence="3">
    <name type="scientific">Cucumis melo</name>
    <name type="common">Muskmelon</name>
    <dbReference type="NCBI Taxonomy" id="3656"/>
    <lineage>
        <taxon>Eukaryota</taxon>
        <taxon>Viridiplantae</taxon>
        <taxon>Streptophyta</taxon>
        <taxon>Embryophyta</taxon>
        <taxon>Tracheophyta</taxon>
        <taxon>Spermatophyta</taxon>
        <taxon>Magnoliopsida</taxon>
        <taxon>eudicotyledons</taxon>
        <taxon>Gunneridae</taxon>
        <taxon>Pentapetalae</taxon>
        <taxon>rosids</taxon>
        <taxon>fabids</taxon>
        <taxon>Cucurbitales</taxon>
        <taxon>Cucurbitaceae</taxon>
        <taxon>Benincaseae</taxon>
        <taxon>Cucumis</taxon>
    </lineage>
</organism>